<dbReference type="SMART" id="SM00065">
    <property type="entry name" value="GAF"/>
    <property type="match status" value="1"/>
</dbReference>
<dbReference type="GO" id="GO:0052621">
    <property type="term" value="F:diguanylate cyclase activity"/>
    <property type="evidence" value="ECO:0007669"/>
    <property type="project" value="UniProtKB-EC"/>
</dbReference>
<dbReference type="InterPro" id="IPR029016">
    <property type="entry name" value="GAF-like_dom_sf"/>
</dbReference>
<comment type="caution">
    <text evidence="2">The sequence shown here is derived from an EMBL/GenBank/DDBJ whole genome shotgun (WGS) entry which is preliminary data.</text>
</comment>
<dbReference type="Gene3D" id="3.30.70.270">
    <property type="match status" value="1"/>
</dbReference>
<organism evidence="2 3">
    <name type="scientific">Enterovibrio qingdaonensis</name>
    <dbReference type="NCBI Taxonomy" id="2899818"/>
    <lineage>
        <taxon>Bacteria</taxon>
        <taxon>Pseudomonadati</taxon>
        <taxon>Pseudomonadota</taxon>
        <taxon>Gammaproteobacteria</taxon>
        <taxon>Vibrionales</taxon>
        <taxon>Vibrionaceae</taxon>
        <taxon>Enterovibrio</taxon>
    </lineage>
</organism>
<dbReference type="SUPFAM" id="SSF55073">
    <property type="entry name" value="Nucleotide cyclase"/>
    <property type="match status" value="1"/>
</dbReference>
<dbReference type="Pfam" id="PF01590">
    <property type="entry name" value="GAF"/>
    <property type="match status" value="1"/>
</dbReference>
<gene>
    <name evidence="2" type="ORF">LRP49_02530</name>
</gene>
<evidence type="ECO:0000313" key="3">
    <source>
        <dbReference type="Proteomes" id="UP001149821"/>
    </source>
</evidence>
<sequence>MKSPLFPPNEEIRLKALKHLNILDTSEEERFDRLTRLARQMFATKFALISFIDKNRQWVKSSSGDNWAENIPRDLSFCGHTILNDSPLIVANADKDPRFFDNPYVTGLPNIKFYAGYPLHHANGSVLGTLSLIDDQPRTFDDDDISSLKDIADLAERELMAMQFTTQDQLTGLLNEQGFWVLSQNSLNMCERLNAPATIAYFDVRGLKSINQLYGLKEGDNALIFFAELLRFGFRESDVIARLDCDRFAVLLNNTPISNTQEILKRFKERVERYSSEKRLPYMLNYHVGVSGVELDGDYDYHSLLNLAKSLASQSKN</sequence>
<dbReference type="InterPro" id="IPR029787">
    <property type="entry name" value="Nucleotide_cyclase"/>
</dbReference>
<evidence type="ECO:0000259" key="1">
    <source>
        <dbReference type="PROSITE" id="PS50887"/>
    </source>
</evidence>
<keyword evidence="3" id="KW-1185">Reference proteome</keyword>
<proteinExistence type="predicted"/>
<protein>
    <submittedName>
        <fullName evidence="2">Diguanylate cyclase</fullName>
        <ecNumber evidence="2">2.7.7.65</ecNumber>
    </submittedName>
</protein>
<dbReference type="SMART" id="SM00267">
    <property type="entry name" value="GGDEF"/>
    <property type="match status" value="1"/>
</dbReference>
<reference evidence="2" key="1">
    <citation type="submission" date="2021-12" db="EMBL/GenBank/DDBJ databases">
        <title>Enterovibrio ZSDZ35 sp. nov. and Enterovibrio ZSDZ42 sp. nov., isolated from coastal seawater in Qingdao.</title>
        <authorList>
            <person name="Zhang P."/>
        </authorList>
    </citation>
    <scope>NUCLEOTIDE SEQUENCE</scope>
    <source>
        <strain evidence="2">ZSDZ35</strain>
    </source>
</reference>
<dbReference type="EC" id="2.7.7.65" evidence="2"/>
<dbReference type="InterPro" id="IPR000160">
    <property type="entry name" value="GGDEF_dom"/>
</dbReference>
<dbReference type="NCBIfam" id="TIGR00254">
    <property type="entry name" value="GGDEF"/>
    <property type="match status" value="1"/>
</dbReference>
<keyword evidence="2" id="KW-0548">Nucleotidyltransferase</keyword>
<dbReference type="CDD" id="cd01949">
    <property type="entry name" value="GGDEF"/>
    <property type="match status" value="1"/>
</dbReference>
<dbReference type="SUPFAM" id="SSF55781">
    <property type="entry name" value="GAF domain-like"/>
    <property type="match status" value="1"/>
</dbReference>
<dbReference type="PANTHER" id="PTHR43102:SF2">
    <property type="entry name" value="GAF DOMAIN-CONTAINING PROTEIN"/>
    <property type="match status" value="1"/>
</dbReference>
<feature type="domain" description="GGDEF" evidence="1">
    <location>
        <begin position="195"/>
        <end position="317"/>
    </location>
</feature>
<evidence type="ECO:0000313" key="2">
    <source>
        <dbReference type="EMBL" id="MDD1780065.1"/>
    </source>
</evidence>
<dbReference type="RefSeq" id="WP_274139975.1">
    <property type="nucleotide sequence ID" value="NZ_JAJUBB010000001.1"/>
</dbReference>
<accession>A0ABT5QGG0</accession>
<dbReference type="PROSITE" id="PS50887">
    <property type="entry name" value="GGDEF"/>
    <property type="match status" value="1"/>
</dbReference>
<dbReference type="InterPro" id="IPR003018">
    <property type="entry name" value="GAF"/>
</dbReference>
<keyword evidence="2" id="KW-0808">Transferase</keyword>
<dbReference type="EMBL" id="JAJUBB010000001">
    <property type="protein sequence ID" value="MDD1780065.1"/>
    <property type="molecule type" value="Genomic_DNA"/>
</dbReference>
<dbReference type="Pfam" id="PF00990">
    <property type="entry name" value="GGDEF"/>
    <property type="match status" value="1"/>
</dbReference>
<dbReference type="InterPro" id="IPR043128">
    <property type="entry name" value="Rev_trsase/Diguanyl_cyclase"/>
</dbReference>
<dbReference type="PANTHER" id="PTHR43102">
    <property type="entry name" value="SLR1143 PROTEIN"/>
    <property type="match status" value="1"/>
</dbReference>
<dbReference type="Gene3D" id="3.30.450.40">
    <property type="match status" value="1"/>
</dbReference>
<name>A0ABT5QGG0_9GAMM</name>
<dbReference type="Proteomes" id="UP001149821">
    <property type="component" value="Unassembled WGS sequence"/>
</dbReference>